<reference evidence="1 2" key="1">
    <citation type="submission" date="2019-08" db="EMBL/GenBank/DDBJ databases">
        <title>In-depth cultivation of the pig gut microbiome towards novel bacterial diversity and tailored functional studies.</title>
        <authorList>
            <person name="Wylensek D."/>
            <person name="Hitch T.C.A."/>
            <person name="Clavel T."/>
        </authorList>
    </citation>
    <scope>NUCLEOTIDE SEQUENCE [LARGE SCALE GENOMIC DNA]</scope>
    <source>
        <strain evidence="1 2">WB03_NA08</strain>
    </source>
</reference>
<evidence type="ECO:0008006" key="3">
    <source>
        <dbReference type="Google" id="ProtNLM"/>
    </source>
</evidence>
<dbReference type="EMBL" id="VULO01000009">
    <property type="protein sequence ID" value="MSS84745.1"/>
    <property type="molecule type" value="Genomic_DNA"/>
</dbReference>
<name>A0A6N7W648_9ACTO</name>
<evidence type="ECO:0000313" key="2">
    <source>
        <dbReference type="Proteomes" id="UP000470875"/>
    </source>
</evidence>
<dbReference type="AlphaFoldDB" id="A0A6N7W648"/>
<keyword evidence="2" id="KW-1185">Reference proteome</keyword>
<protein>
    <recommendedName>
        <fullName evidence="3">ATP/GTP-binding protein</fullName>
    </recommendedName>
</protein>
<accession>A0A6N7W648</accession>
<dbReference type="Proteomes" id="UP000470875">
    <property type="component" value="Unassembled WGS sequence"/>
</dbReference>
<evidence type="ECO:0000313" key="1">
    <source>
        <dbReference type="EMBL" id="MSS84745.1"/>
    </source>
</evidence>
<proteinExistence type="predicted"/>
<sequence>MARRSSKRPWGQEHRPLHLSASIARTEVGGDGRRYQVQRVVKAKKEYICPGCGRPIFVGSEHIVAWPEEDQAWRGVGIEARRHWHTSCWERGLWA</sequence>
<organism evidence="1 2">
    <name type="scientific">Scrofimicrobium canadense</name>
    <dbReference type="NCBI Taxonomy" id="2652290"/>
    <lineage>
        <taxon>Bacteria</taxon>
        <taxon>Bacillati</taxon>
        <taxon>Actinomycetota</taxon>
        <taxon>Actinomycetes</taxon>
        <taxon>Actinomycetales</taxon>
        <taxon>Actinomycetaceae</taxon>
        <taxon>Scrofimicrobium</taxon>
    </lineage>
</organism>
<comment type="caution">
    <text evidence="1">The sequence shown here is derived from an EMBL/GenBank/DDBJ whole genome shotgun (WGS) entry which is preliminary data.</text>
</comment>
<gene>
    <name evidence="1" type="ORF">FYJ24_08205</name>
</gene>